<evidence type="ECO:0000256" key="2">
    <source>
        <dbReference type="ARBA" id="ARBA00034247"/>
    </source>
</evidence>
<dbReference type="InterPro" id="IPR050469">
    <property type="entry name" value="Diguanylate_Cyclase"/>
</dbReference>
<accession>A0A1H0U6W6</accession>
<proteinExistence type="predicted"/>
<dbReference type="Proteomes" id="UP000199073">
    <property type="component" value="Unassembled WGS sequence"/>
</dbReference>
<dbReference type="STRING" id="91360.SAMN05660330_03413"/>
<dbReference type="NCBIfam" id="TIGR00254">
    <property type="entry name" value="GGDEF"/>
    <property type="match status" value="1"/>
</dbReference>
<dbReference type="InterPro" id="IPR029787">
    <property type="entry name" value="Nucleotide_cyclase"/>
</dbReference>
<evidence type="ECO:0000313" key="4">
    <source>
        <dbReference type="EMBL" id="SDP61904.1"/>
    </source>
</evidence>
<dbReference type="Gene3D" id="3.30.70.270">
    <property type="match status" value="1"/>
</dbReference>
<dbReference type="EC" id="2.7.7.65" evidence="1"/>
<dbReference type="RefSeq" id="WP_092225014.1">
    <property type="nucleotide sequence ID" value="NZ_FNJI01000029.1"/>
</dbReference>
<evidence type="ECO:0000256" key="1">
    <source>
        <dbReference type="ARBA" id="ARBA00012528"/>
    </source>
</evidence>
<dbReference type="Pfam" id="PF00990">
    <property type="entry name" value="GGDEF"/>
    <property type="match status" value="1"/>
</dbReference>
<dbReference type="InterPro" id="IPR000160">
    <property type="entry name" value="GGDEF_dom"/>
</dbReference>
<gene>
    <name evidence="4" type="ORF">SAMN05660330_03413</name>
</gene>
<dbReference type="GO" id="GO:0052621">
    <property type="term" value="F:diguanylate cyclase activity"/>
    <property type="evidence" value="ECO:0007669"/>
    <property type="project" value="UniProtKB-EC"/>
</dbReference>
<dbReference type="PANTHER" id="PTHR45138">
    <property type="entry name" value="REGULATORY COMPONENTS OF SENSORY TRANSDUCTION SYSTEM"/>
    <property type="match status" value="1"/>
</dbReference>
<dbReference type="PROSITE" id="PS50887">
    <property type="entry name" value="GGDEF"/>
    <property type="match status" value="1"/>
</dbReference>
<reference evidence="4 5" key="1">
    <citation type="submission" date="2016-10" db="EMBL/GenBank/DDBJ databases">
        <authorList>
            <person name="de Groot N.N."/>
        </authorList>
    </citation>
    <scope>NUCLEOTIDE SEQUENCE [LARGE SCALE GENOMIC DNA]</scope>
    <source>
        <strain evidence="4 5">DSM 12130</strain>
    </source>
</reference>
<dbReference type="OrthoDB" id="9813903at2"/>
<comment type="catalytic activity">
    <reaction evidence="2">
        <text>2 GTP = 3',3'-c-di-GMP + 2 diphosphate</text>
        <dbReference type="Rhea" id="RHEA:24898"/>
        <dbReference type="ChEBI" id="CHEBI:33019"/>
        <dbReference type="ChEBI" id="CHEBI:37565"/>
        <dbReference type="ChEBI" id="CHEBI:58805"/>
        <dbReference type="EC" id="2.7.7.65"/>
    </reaction>
</comment>
<name>A0A1H0U6W6_9BACT</name>
<feature type="domain" description="GGDEF" evidence="3">
    <location>
        <begin position="164"/>
        <end position="297"/>
    </location>
</feature>
<dbReference type="SMART" id="SM00267">
    <property type="entry name" value="GGDEF"/>
    <property type="match status" value="1"/>
</dbReference>
<evidence type="ECO:0000313" key="5">
    <source>
        <dbReference type="Proteomes" id="UP000199073"/>
    </source>
</evidence>
<dbReference type="EMBL" id="FNJI01000029">
    <property type="protein sequence ID" value="SDP61904.1"/>
    <property type="molecule type" value="Genomic_DNA"/>
</dbReference>
<keyword evidence="5" id="KW-1185">Reference proteome</keyword>
<dbReference type="SUPFAM" id="SSF55073">
    <property type="entry name" value="Nucleotide cyclase"/>
    <property type="match status" value="1"/>
</dbReference>
<evidence type="ECO:0000259" key="3">
    <source>
        <dbReference type="PROSITE" id="PS50887"/>
    </source>
</evidence>
<dbReference type="AlphaFoldDB" id="A0A1H0U6W6"/>
<protein>
    <recommendedName>
        <fullName evidence="1">diguanylate cyclase</fullName>
        <ecNumber evidence="1">2.7.7.65</ecNumber>
    </recommendedName>
</protein>
<dbReference type="InterPro" id="IPR043128">
    <property type="entry name" value="Rev_trsase/Diguanyl_cyclase"/>
</dbReference>
<sequence>MKMLVLGKFIDTNNQLPAPMTEIPRNIHRIILETKISARNDDEFIQTIDELVNTNGQTTLVHTFNLLAGLYIPAATCKDLWSKVKQHRQTIIEKLGREVDLTTSLSDYFHNCTKMMCHPRLVEATEFENILYHSNHDRLTKLYNRRYFEDIYNRQIMLSNRYREEFSVLFFDLDNFGIVNNSHGHLAGDAVLEKIGAIFLEEKRDSDIAARYGGEEFVLLLPHTDYENAYTIANRLRKYVAENCFTYSNIDISITMSGGVASYPSNCPDPGLLLQMADNAMYKAKDEGKNRISHYRE</sequence>
<organism evidence="4 5">
    <name type="scientific">Desulforhopalus singaporensis</name>
    <dbReference type="NCBI Taxonomy" id="91360"/>
    <lineage>
        <taxon>Bacteria</taxon>
        <taxon>Pseudomonadati</taxon>
        <taxon>Thermodesulfobacteriota</taxon>
        <taxon>Desulfobulbia</taxon>
        <taxon>Desulfobulbales</taxon>
        <taxon>Desulfocapsaceae</taxon>
        <taxon>Desulforhopalus</taxon>
    </lineage>
</organism>
<dbReference type="CDD" id="cd01949">
    <property type="entry name" value="GGDEF"/>
    <property type="match status" value="1"/>
</dbReference>
<dbReference type="PANTHER" id="PTHR45138:SF9">
    <property type="entry name" value="DIGUANYLATE CYCLASE DGCM-RELATED"/>
    <property type="match status" value="1"/>
</dbReference>
<dbReference type="FunFam" id="3.30.70.270:FF:000001">
    <property type="entry name" value="Diguanylate cyclase domain protein"/>
    <property type="match status" value="1"/>
</dbReference>